<accession>A0A240UDE1</accession>
<organism evidence="1 2">
    <name type="scientific">Acidovorax carolinensis</name>
    <dbReference type="NCBI Taxonomy" id="553814"/>
    <lineage>
        <taxon>Bacteria</taxon>
        <taxon>Pseudomonadati</taxon>
        <taxon>Pseudomonadota</taxon>
        <taxon>Betaproteobacteria</taxon>
        <taxon>Burkholderiales</taxon>
        <taxon>Comamonadaceae</taxon>
        <taxon>Acidovorax</taxon>
    </lineage>
</organism>
<reference evidence="1" key="1">
    <citation type="submission" date="2017-05" db="EMBL/GenBank/DDBJ databases">
        <title>Polyphasic characterization of four soil-derived phenanthrene-degrading Acidovorax strains and proposal of Acidovorax phenanthrenivorans sp. nov.</title>
        <authorList>
            <person name="Singleton D."/>
            <person name="Lee J."/>
            <person name="Dickey A.N."/>
            <person name="Stroud A."/>
            <person name="Scholl E.H."/>
            <person name="Wright F.A."/>
            <person name="Aitken M.D."/>
        </authorList>
    </citation>
    <scope>NUCLEOTIDE SEQUENCE</scope>
    <source>
        <strain evidence="1">P4</strain>
    </source>
</reference>
<gene>
    <name evidence="1" type="ORF">CBP36_12355</name>
</gene>
<protein>
    <submittedName>
        <fullName evidence="1">Uncharacterized protein</fullName>
    </submittedName>
</protein>
<keyword evidence="2" id="KW-1185">Reference proteome</keyword>
<evidence type="ECO:0000313" key="1">
    <source>
        <dbReference type="EMBL" id="ART59521.1"/>
    </source>
</evidence>
<dbReference type="RefSeq" id="WP_086927637.1">
    <property type="nucleotide sequence ID" value="NZ_CP021362.1"/>
</dbReference>
<evidence type="ECO:0000313" key="2">
    <source>
        <dbReference type="Proteomes" id="UP000194440"/>
    </source>
</evidence>
<proteinExistence type="predicted"/>
<dbReference type="Proteomes" id="UP000194440">
    <property type="component" value="Chromosome"/>
</dbReference>
<dbReference type="OrthoDB" id="9908436at2"/>
<name>A0A240UDE1_9BURK</name>
<sequence>MDYAKLPLSFKGELHIEPDEFTLEATRLIVHADKVSFEFVGADGNGGAFTVSGVAQRTGNGTFLMQGVKPEYKTTVACPVGDFEFLVVEIKSNGTGDATQDSCYLEGVWREKNPPAEWAFSGTLVPFKST</sequence>
<dbReference type="EMBL" id="CP021366">
    <property type="protein sequence ID" value="ART59521.1"/>
    <property type="molecule type" value="Genomic_DNA"/>
</dbReference>
<dbReference type="KEGG" id="acip:CBP36_12355"/>
<dbReference type="AlphaFoldDB" id="A0A240UDE1"/>
<dbReference type="KEGG" id="acis:CBP35_06570"/>